<dbReference type="SUPFAM" id="SSF49879">
    <property type="entry name" value="SMAD/FHA domain"/>
    <property type="match status" value="2"/>
</dbReference>
<feature type="domain" description="FHA" evidence="9">
    <location>
        <begin position="130"/>
        <end position="178"/>
    </location>
</feature>
<dbReference type="SUPFAM" id="SSF52540">
    <property type="entry name" value="P-loop containing nucleoside triphosphate hydrolases"/>
    <property type="match status" value="1"/>
</dbReference>
<dbReference type="GO" id="GO:0005524">
    <property type="term" value="F:ATP binding"/>
    <property type="evidence" value="ECO:0007669"/>
    <property type="project" value="UniProtKB-KW"/>
</dbReference>
<evidence type="ECO:0000313" key="12">
    <source>
        <dbReference type="Proteomes" id="UP000613208"/>
    </source>
</evidence>
<feature type="domain" description="FHA" evidence="9">
    <location>
        <begin position="26"/>
        <end position="76"/>
    </location>
</feature>
<sequence length="763" mass="86307">MKRLTIILGSGAVQNFDLEKCQKNRIYIGRSREKNDICLASNIISSSHGVFLKTADGISYTDLNSRNGTYVESRKGRALLKNTKQAVALYSGDMIRILSRKHPESSVLIIYEDEQQEKIWDKYFLGKKEIKIGRGSGCDIIFPEPYVSRNQCGIVPSDDGYELLNYSRNGTLVNGKLIHDKHVLREQDVIQIYQNILIYTDGKLFYKIEADGIQVELQHIDKFVGREKKQILRDVSCQIGSNEFIAIIGGSGAGKTTLMNVMNGFDDDFQGKVYYNGIDLKKNKEWLKNVMGYVPQEDIIYENLTLYKMLYYTAKIKFPKDMTSGEIRQKVLEAIRVVELDDHKDTLVRKLSGGQKKRASIAVELLGEPKIFFLDEPTSGLDPGTEQNLMHSLRSLAKNQKTTVIMVTHTTQNIHLCDKIIFMGNGGRLCFYGSPDQAKMFFDTDDFTDAYIKTSKDAEFWKEQYDGSFVHQDSYPEENEENDKFKKEKALLGRQFASLLGRSFESLWNEKNKLILLLLQPALISLLIKIVSDEDVFKLYESTRNILFALTCAGIWIGLFNSIQEICRERKIVKREYMSGLNLGLYIIAKFCVQIVISLLQAALISGIFFTAIGTPDQDLGFFKNAPAMFLTTWITIITAAALGFLVSASVKSGDKAMVIAPFLLILQLLFSGVIFELEGIGKRIADITISKWSIGAYGTIANLNSLDLKMQKDFPMIEHETEALYKFAENNLMQKWAVLAVMLLVCLIASGVILRRVAKDKR</sequence>
<feature type="transmembrane region" description="Helical" evidence="8">
    <location>
        <begin position="659"/>
        <end position="676"/>
    </location>
</feature>
<dbReference type="InterPro" id="IPR050352">
    <property type="entry name" value="ABCG_transporters"/>
</dbReference>
<comment type="subcellular location">
    <subcellularLocation>
        <location evidence="1">Membrane</location>
        <topology evidence="1">Multi-pass membrane protein</topology>
    </subcellularLocation>
</comment>
<dbReference type="PROSITE" id="PS50006">
    <property type="entry name" value="FHA_DOMAIN"/>
    <property type="match status" value="2"/>
</dbReference>
<evidence type="ECO:0000256" key="6">
    <source>
        <dbReference type="ARBA" id="ARBA00022989"/>
    </source>
</evidence>
<gene>
    <name evidence="11" type="ORF">ANBU17_08890</name>
</gene>
<keyword evidence="12" id="KW-1185">Reference proteome</keyword>
<evidence type="ECO:0000256" key="1">
    <source>
        <dbReference type="ARBA" id="ARBA00004141"/>
    </source>
</evidence>
<evidence type="ECO:0000259" key="9">
    <source>
        <dbReference type="PROSITE" id="PS50006"/>
    </source>
</evidence>
<keyword evidence="5" id="KW-0067">ATP-binding</keyword>
<dbReference type="Pfam" id="PF00498">
    <property type="entry name" value="FHA"/>
    <property type="match status" value="2"/>
</dbReference>
<evidence type="ECO:0000256" key="3">
    <source>
        <dbReference type="ARBA" id="ARBA00022692"/>
    </source>
</evidence>
<organism evidence="11 12">
    <name type="scientific">Anaerostipes butyraticus</name>
    <dbReference type="NCBI Taxonomy" id="645466"/>
    <lineage>
        <taxon>Bacteria</taxon>
        <taxon>Bacillati</taxon>
        <taxon>Bacillota</taxon>
        <taxon>Clostridia</taxon>
        <taxon>Lachnospirales</taxon>
        <taxon>Lachnospiraceae</taxon>
        <taxon>Anaerostipes</taxon>
    </lineage>
</organism>
<dbReference type="CDD" id="cd00060">
    <property type="entry name" value="FHA"/>
    <property type="match status" value="2"/>
</dbReference>
<dbReference type="Proteomes" id="UP000613208">
    <property type="component" value="Unassembled WGS sequence"/>
</dbReference>
<dbReference type="GO" id="GO:0016887">
    <property type="term" value="F:ATP hydrolysis activity"/>
    <property type="evidence" value="ECO:0007669"/>
    <property type="project" value="InterPro"/>
</dbReference>
<dbReference type="AlphaFoldDB" id="A0A916Q595"/>
<reference evidence="11" key="1">
    <citation type="submission" date="2020-06" db="EMBL/GenBank/DDBJ databases">
        <title>Characterization of fructooligosaccharide metabolism and fructooligosaccharide-degrading enzymes in human commensal butyrate producers.</title>
        <authorList>
            <person name="Tanno H."/>
            <person name="Fujii T."/>
            <person name="Hirano K."/>
            <person name="Maeno S."/>
            <person name="Tonozuka T."/>
            <person name="Sakamoto M."/>
            <person name="Ohkuma M."/>
            <person name="Tochio T."/>
            <person name="Endo A."/>
        </authorList>
    </citation>
    <scope>NUCLEOTIDE SEQUENCE</scope>
    <source>
        <strain evidence="11">JCM 17466</strain>
    </source>
</reference>
<dbReference type="PROSITE" id="PS50893">
    <property type="entry name" value="ABC_TRANSPORTER_2"/>
    <property type="match status" value="1"/>
</dbReference>
<dbReference type="PANTHER" id="PTHR48041">
    <property type="entry name" value="ABC TRANSPORTER G FAMILY MEMBER 28"/>
    <property type="match status" value="1"/>
</dbReference>
<evidence type="ECO:0000256" key="8">
    <source>
        <dbReference type="SAM" id="Phobius"/>
    </source>
</evidence>
<feature type="domain" description="ABC transporter" evidence="10">
    <location>
        <begin position="215"/>
        <end position="451"/>
    </location>
</feature>
<dbReference type="Pfam" id="PF00005">
    <property type="entry name" value="ABC_tran"/>
    <property type="match status" value="1"/>
</dbReference>
<keyword evidence="3 8" id="KW-0812">Transmembrane</keyword>
<feature type="transmembrane region" description="Helical" evidence="8">
    <location>
        <begin position="583"/>
        <end position="614"/>
    </location>
</feature>
<dbReference type="EMBL" id="BLYI01000024">
    <property type="protein sequence ID" value="GFO84542.1"/>
    <property type="molecule type" value="Genomic_DNA"/>
</dbReference>
<dbReference type="RefSeq" id="WP_201310269.1">
    <property type="nucleotide sequence ID" value="NZ_BLYI01000024.1"/>
</dbReference>
<evidence type="ECO:0000259" key="10">
    <source>
        <dbReference type="PROSITE" id="PS50893"/>
    </source>
</evidence>
<evidence type="ECO:0008006" key="13">
    <source>
        <dbReference type="Google" id="ProtNLM"/>
    </source>
</evidence>
<dbReference type="GO" id="GO:0140359">
    <property type="term" value="F:ABC-type transporter activity"/>
    <property type="evidence" value="ECO:0007669"/>
    <property type="project" value="InterPro"/>
</dbReference>
<evidence type="ECO:0000256" key="5">
    <source>
        <dbReference type="ARBA" id="ARBA00022840"/>
    </source>
</evidence>
<feature type="transmembrane region" description="Helical" evidence="8">
    <location>
        <begin position="626"/>
        <end position="647"/>
    </location>
</feature>
<proteinExistence type="predicted"/>
<evidence type="ECO:0000256" key="4">
    <source>
        <dbReference type="ARBA" id="ARBA00022741"/>
    </source>
</evidence>
<dbReference type="InterPro" id="IPR027417">
    <property type="entry name" value="P-loop_NTPase"/>
</dbReference>
<name>A0A916Q595_9FIRM</name>
<keyword evidence="6 8" id="KW-1133">Transmembrane helix</keyword>
<feature type="transmembrane region" description="Helical" evidence="8">
    <location>
        <begin position="737"/>
        <end position="755"/>
    </location>
</feature>
<dbReference type="InterPro" id="IPR008984">
    <property type="entry name" value="SMAD_FHA_dom_sf"/>
</dbReference>
<comment type="caution">
    <text evidence="11">The sequence shown here is derived from an EMBL/GenBank/DDBJ whole genome shotgun (WGS) entry which is preliminary data.</text>
</comment>
<dbReference type="InterPro" id="IPR003439">
    <property type="entry name" value="ABC_transporter-like_ATP-bd"/>
</dbReference>
<dbReference type="PANTHER" id="PTHR48041:SF139">
    <property type="entry name" value="PROTEIN SCARLET"/>
    <property type="match status" value="1"/>
</dbReference>
<keyword evidence="7 8" id="KW-0472">Membrane</keyword>
<keyword evidence="4" id="KW-0547">Nucleotide-binding</keyword>
<evidence type="ECO:0000313" key="11">
    <source>
        <dbReference type="EMBL" id="GFO84542.1"/>
    </source>
</evidence>
<dbReference type="Gene3D" id="3.40.50.300">
    <property type="entry name" value="P-loop containing nucleotide triphosphate hydrolases"/>
    <property type="match status" value="1"/>
</dbReference>
<dbReference type="InterPro" id="IPR013525">
    <property type="entry name" value="ABC2_TM"/>
</dbReference>
<dbReference type="GO" id="GO:0016020">
    <property type="term" value="C:membrane"/>
    <property type="evidence" value="ECO:0007669"/>
    <property type="project" value="UniProtKB-SubCell"/>
</dbReference>
<dbReference type="PROSITE" id="PS00211">
    <property type="entry name" value="ABC_TRANSPORTER_1"/>
    <property type="match status" value="1"/>
</dbReference>
<evidence type="ECO:0000256" key="2">
    <source>
        <dbReference type="ARBA" id="ARBA00022448"/>
    </source>
</evidence>
<dbReference type="InterPro" id="IPR003593">
    <property type="entry name" value="AAA+_ATPase"/>
</dbReference>
<protein>
    <recommendedName>
        <fullName evidence="13">ATP-binding cassette domain-containing protein</fullName>
    </recommendedName>
</protein>
<dbReference type="SMART" id="SM00240">
    <property type="entry name" value="FHA"/>
    <property type="match status" value="2"/>
</dbReference>
<accession>A0A916Q595</accession>
<feature type="transmembrane region" description="Helical" evidence="8">
    <location>
        <begin position="544"/>
        <end position="563"/>
    </location>
</feature>
<keyword evidence="2" id="KW-0813">Transport</keyword>
<dbReference type="SMART" id="SM00382">
    <property type="entry name" value="AAA"/>
    <property type="match status" value="1"/>
</dbReference>
<dbReference type="Gene3D" id="2.60.200.20">
    <property type="match status" value="2"/>
</dbReference>
<dbReference type="Pfam" id="PF01061">
    <property type="entry name" value="ABC2_membrane"/>
    <property type="match status" value="1"/>
</dbReference>
<dbReference type="InterPro" id="IPR017871">
    <property type="entry name" value="ABC_transporter-like_CS"/>
</dbReference>
<evidence type="ECO:0000256" key="7">
    <source>
        <dbReference type="ARBA" id="ARBA00023136"/>
    </source>
</evidence>
<dbReference type="InterPro" id="IPR000253">
    <property type="entry name" value="FHA_dom"/>
</dbReference>